<reference evidence="11 12" key="1">
    <citation type="submission" date="2014-12" db="EMBL/GenBank/DDBJ databases">
        <authorList>
            <person name="Neuveglise Cecile"/>
        </authorList>
    </citation>
    <scope>NUCLEOTIDE SEQUENCE [LARGE SCALE GENOMIC DNA]</scope>
    <source>
        <strain evidence="11 12">CBS 12615</strain>
    </source>
</reference>
<dbReference type="InterPro" id="IPR036388">
    <property type="entry name" value="WH-like_DNA-bd_sf"/>
</dbReference>
<keyword evidence="12" id="KW-1185">Reference proteome</keyword>
<evidence type="ECO:0000256" key="6">
    <source>
        <dbReference type="PROSITE-ProRule" id="PRU00089"/>
    </source>
</evidence>
<feature type="compositionally biased region" description="Basic and acidic residues" evidence="7">
    <location>
        <begin position="705"/>
        <end position="717"/>
    </location>
</feature>
<dbReference type="PROSITE" id="PS50039">
    <property type="entry name" value="FORK_HEAD_3"/>
    <property type="match status" value="1"/>
</dbReference>
<dbReference type="PROSITE" id="PS00657">
    <property type="entry name" value="FORK_HEAD_1"/>
    <property type="match status" value="1"/>
</dbReference>
<dbReference type="GO" id="GO:0003713">
    <property type="term" value="F:transcription coactivator activity"/>
    <property type="evidence" value="ECO:0007669"/>
    <property type="project" value="EnsemblFungi"/>
</dbReference>
<dbReference type="CDD" id="cd22701">
    <property type="entry name" value="FHA_FKH1-like"/>
    <property type="match status" value="1"/>
</dbReference>
<dbReference type="AlphaFoldDB" id="A0A0C7N9M0"/>
<dbReference type="OrthoDB" id="5954824at2759"/>
<keyword evidence="8" id="KW-1133">Transmembrane helix</keyword>
<dbReference type="Gene3D" id="2.60.200.20">
    <property type="match status" value="1"/>
</dbReference>
<dbReference type="RefSeq" id="XP_022628363.1">
    <property type="nucleotide sequence ID" value="XM_022772950.1"/>
</dbReference>
<dbReference type="InterPro" id="IPR018122">
    <property type="entry name" value="TF_fork_head_CS_1"/>
</dbReference>
<dbReference type="GO" id="GO:0003682">
    <property type="term" value="F:chromatin binding"/>
    <property type="evidence" value="ECO:0007669"/>
    <property type="project" value="EnsemblFungi"/>
</dbReference>
<dbReference type="InterPro" id="IPR030456">
    <property type="entry name" value="TF_fork_head_CS_2"/>
</dbReference>
<keyword evidence="5 6" id="KW-0539">Nucleus</keyword>
<evidence type="ECO:0000256" key="1">
    <source>
        <dbReference type="ARBA" id="ARBA00004123"/>
    </source>
</evidence>
<feature type="region of interest" description="Disordered" evidence="7">
    <location>
        <begin position="600"/>
        <end position="637"/>
    </location>
</feature>
<feature type="compositionally biased region" description="Polar residues" evidence="7">
    <location>
        <begin position="474"/>
        <end position="502"/>
    </location>
</feature>
<dbReference type="GO" id="GO:0000122">
    <property type="term" value="P:negative regulation of transcription by RNA polymerase II"/>
    <property type="evidence" value="ECO:0007669"/>
    <property type="project" value="EnsemblFungi"/>
</dbReference>
<dbReference type="STRING" id="1245769.A0A0C7N9M0"/>
<dbReference type="SUPFAM" id="SSF46785">
    <property type="entry name" value="Winged helix' DNA-binding domain"/>
    <property type="match status" value="1"/>
</dbReference>
<accession>A0A0C7N9M0</accession>
<dbReference type="GO" id="GO:1903468">
    <property type="term" value="P:positive regulation of DNA replication initiation"/>
    <property type="evidence" value="ECO:0007669"/>
    <property type="project" value="EnsemblFungi"/>
</dbReference>
<dbReference type="PANTHER" id="PTHR45881">
    <property type="entry name" value="CHECKPOINT SUPPRESSOR 1-LIKE, ISOFORM A-RELATED"/>
    <property type="match status" value="1"/>
</dbReference>
<dbReference type="Proteomes" id="UP000054304">
    <property type="component" value="Unassembled WGS sequence"/>
</dbReference>
<protein>
    <submittedName>
        <fullName evidence="11">LALA0S04e08592g1_1</fullName>
    </submittedName>
</protein>
<dbReference type="PROSITE" id="PS50006">
    <property type="entry name" value="FHA_DOMAIN"/>
    <property type="match status" value="1"/>
</dbReference>
<dbReference type="Pfam" id="PF00250">
    <property type="entry name" value="Forkhead"/>
    <property type="match status" value="1"/>
</dbReference>
<dbReference type="SMART" id="SM00240">
    <property type="entry name" value="FHA"/>
    <property type="match status" value="1"/>
</dbReference>
<dbReference type="EMBL" id="LN736363">
    <property type="protein sequence ID" value="CEP62133.1"/>
    <property type="molecule type" value="Genomic_DNA"/>
</dbReference>
<name>A0A0C7N9M0_9SACH</name>
<organism evidence="11 12">
    <name type="scientific">Lachancea lanzarotensis</name>
    <dbReference type="NCBI Taxonomy" id="1245769"/>
    <lineage>
        <taxon>Eukaryota</taxon>
        <taxon>Fungi</taxon>
        <taxon>Dikarya</taxon>
        <taxon>Ascomycota</taxon>
        <taxon>Saccharomycotina</taxon>
        <taxon>Saccharomycetes</taxon>
        <taxon>Saccharomycetales</taxon>
        <taxon>Saccharomycetaceae</taxon>
        <taxon>Lachancea</taxon>
    </lineage>
</organism>
<evidence type="ECO:0000256" key="7">
    <source>
        <dbReference type="SAM" id="MobiDB-lite"/>
    </source>
</evidence>
<dbReference type="GO" id="GO:0032968">
    <property type="term" value="P:positive regulation of transcription elongation by RNA polymerase II"/>
    <property type="evidence" value="ECO:0007669"/>
    <property type="project" value="EnsemblFungi"/>
</dbReference>
<dbReference type="GO" id="GO:0000981">
    <property type="term" value="F:DNA-binding transcription factor activity, RNA polymerase II-specific"/>
    <property type="evidence" value="ECO:0007669"/>
    <property type="project" value="TreeGrafter"/>
</dbReference>
<dbReference type="GO" id="GO:0061629">
    <property type="term" value="F:RNA polymerase II-specific DNA-binding transcription factor binding"/>
    <property type="evidence" value="ECO:0007669"/>
    <property type="project" value="EnsemblFungi"/>
</dbReference>
<keyword evidence="3 6" id="KW-0238">DNA-binding</keyword>
<evidence type="ECO:0000256" key="4">
    <source>
        <dbReference type="ARBA" id="ARBA00023163"/>
    </source>
</evidence>
<dbReference type="InterPro" id="IPR036390">
    <property type="entry name" value="WH_DNA-bd_sf"/>
</dbReference>
<dbReference type="GO" id="GO:0005829">
    <property type="term" value="C:cytosol"/>
    <property type="evidence" value="ECO:0007669"/>
    <property type="project" value="EnsemblFungi"/>
</dbReference>
<dbReference type="GO" id="GO:2000221">
    <property type="term" value="P:negative regulation of pseudohyphal growth"/>
    <property type="evidence" value="ECO:0007669"/>
    <property type="project" value="EnsemblFungi"/>
</dbReference>
<evidence type="ECO:0000313" key="12">
    <source>
        <dbReference type="Proteomes" id="UP000054304"/>
    </source>
</evidence>
<feature type="region of interest" description="Disordered" evidence="7">
    <location>
        <begin position="394"/>
        <end position="584"/>
    </location>
</feature>
<dbReference type="GO" id="GO:0061186">
    <property type="term" value="P:negative regulation of silent mating-type cassette heterochromatin formation"/>
    <property type="evidence" value="ECO:0007669"/>
    <property type="project" value="EnsemblFungi"/>
</dbReference>
<dbReference type="GO" id="GO:0000978">
    <property type="term" value="F:RNA polymerase II cis-regulatory region sequence-specific DNA binding"/>
    <property type="evidence" value="ECO:0007669"/>
    <property type="project" value="TreeGrafter"/>
</dbReference>
<comment type="subcellular location">
    <subcellularLocation>
        <location evidence="1 6">Nucleus</location>
    </subcellularLocation>
</comment>
<evidence type="ECO:0000256" key="3">
    <source>
        <dbReference type="ARBA" id="ARBA00023125"/>
    </source>
</evidence>
<dbReference type="SUPFAM" id="SSF49879">
    <property type="entry name" value="SMAD/FHA domain"/>
    <property type="match status" value="1"/>
</dbReference>
<feature type="compositionally biased region" description="Pro residues" evidence="7">
    <location>
        <begin position="526"/>
        <end position="536"/>
    </location>
</feature>
<gene>
    <name evidence="11" type="ORF">LALA0_S04e08592g</name>
</gene>
<evidence type="ECO:0000313" key="11">
    <source>
        <dbReference type="EMBL" id="CEP62133.1"/>
    </source>
</evidence>
<feature type="compositionally biased region" description="Basic and acidic residues" evidence="7">
    <location>
        <begin position="430"/>
        <end position="441"/>
    </location>
</feature>
<feature type="region of interest" description="Disordered" evidence="7">
    <location>
        <begin position="697"/>
        <end position="731"/>
    </location>
</feature>
<dbReference type="FunFam" id="1.10.10.10:FF:000030">
    <property type="entry name" value="Forkhead box protein K2"/>
    <property type="match status" value="1"/>
</dbReference>
<keyword evidence="2" id="KW-0805">Transcription regulation</keyword>
<proteinExistence type="predicted"/>
<dbReference type="GO" id="GO:0005634">
    <property type="term" value="C:nucleus"/>
    <property type="evidence" value="ECO:0007669"/>
    <property type="project" value="UniProtKB-SubCell"/>
</dbReference>
<feature type="compositionally biased region" description="Polar residues" evidence="7">
    <location>
        <begin position="620"/>
        <end position="637"/>
    </location>
</feature>
<evidence type="ECO:0000256" key="8">
    <source>
        <dbReference type="SAM" id="Phobius"/>
    </source>
</evidence>
<dbReference type="GO" id="GO:0000082">
    <property type="term" value="P:G1/S transition of mitotic cell cycle"/>
    <property type="evidence" value="ECO:0007669"/>
    <property type="project" value="EnsemblFungi"/>
</dbReference>
<keyword evidence="8" id="KW-0812">Transmembrane</keyword>
<dbReference type="PANTHER" id="PTHR45881:SF1">
    <property type="entry name" value="FORK HEAD PROTEIN HOMOLOG 2"/>
    <property type="match status" value="1"/>
</dbReference>
<keyword evidence="8" id="KW-0472">Membrane</keyword>
<evidence type="ECO:0000256" key="2">
    <source>
        <dbReference type="ARBA" id="ARBA00023015"/>
    </source>
</evidence>
<dbReference type="Gene3D" id="1.10.10.10">
    <property type="entry name" value="Winged helix-like DNA-binding domain superfamily/Winged helix DNA-binding domain"/>
    <property type="match status" value="1"/>
</dbReference>
<feature type="domain" description="FHA" evidence="9">
    <location>
        <begin position="96"/>
        <end position="152"/>
    </location>
</feature>
<dbReference type="SMART" id="SM00339">
    <property type="entry name" value="FH"/>
    <property type="match status" value="1"/>
</dbReference>
<dbReference type="CDD" id="cd00059">
    <property type="entry name" value="FH_FOX"/>
    <property type="match status" value="1"/>
</dbReference>
<evidence type="ECO:0000259" key="9">
    <source>
        <dbReference type="PROSITE" id="PS50006"/>
    </source>
</evidence>
<feature type="compositionally biased region" description="Polar residues" evidence="7">
    <location>
        <begin position="560"/>
        <end position="584"/>
    </location>
</feature>
<dbReference type="InterPro" id="IPR008984">
    <property type="entry name" value="SMAD_FHA_dom_sf"/>
</dbReference>
<dbReference type="GeneID" id="34685587"/>
<dbReference type="PROSITE" id="PS00658">
    <property type="entry name" value="FORK_HEAD_2"/>
    <property type="match status" value="1"/>
</dbReference>
<feature type="transmembrane region" description="Helical" evidence="8">
    <location>
        <begin position="12"/>
        <end position="31"/>
    </location>
</feature>
<dbReference type="GO" id="GO:0000086">
    <property type="term" value="P:G2/M transition of mitotic cell cycle"/>
    <property type="evidence" value="ECO:0007669"/>
    <property type="project" value="EnsemblFungi"/>
</dbReference>
<feature type="DNA-binding region" description="Fork-head" evidence="6">
    <location>
        <begin position="284"/>
        <end position="382"/>
    </location>
</feature>
<dbReference type="PRINTS" id="PR00053">
    <property type="entry name" value="FORKHEAD"/>
</dbReference>
<dbReference type="GO" id="GO:0006338">
    <property type="term" value="P:chromatin remodeling"/>
    <property type="evidence" value="ECO:0007669"/>
    <property type="project" value="EnsemblFungi"/>
</dbReference>
<dbReference type="InterPro" id="IPR000253">
    <property type="entry name" value="FHA_dom"/>
</dbReference>
<feature type="domain" description="Fork-head" evidence="10">
    <location>
        <begin position="284"/>
        <end position="382"/>
    </location>
</feature>
<dbReference type="InterPro" id="IPR001766">
    <property type="entry name" value="Fork_head_dom"/>
</dbReference>
<keyword evidence="4" id="KW-0804">Transcription</keyword>
<dbReference type="GO" id="GO:0003688">
    <property type="term" value="F:DNA replication origin binding"/>
    <property type="evidence" value="ECO:0007669"/>
    <property type="project" value="EnsemblFungi"/>
</dbReference>
<evidence type="ECO:0000259" key="10">
    <source>
        <dbReference type="PROSITE" id="PS50039"/>
    </source>
</evidence>
<dbReference type="Pfam" id="PF00498">
    <property type="entry name" value="FHA"/>
    <property type="match status" value="1"/>
</dbReference>
<sequence length="753" mass="83260">MSSRDFTYFKRLAWCLFYILWFRFILFRAHYGLVTNIIPFSPQDLIDAVISVLATPEQPTTVANVYSNERNLATEVQAYAKIAGRNWTLYVKHLALSIGRNTDPQDHTVDIDLGPAKVVSRKHASIKYNLNGGFWELQVEGRNGAKVDFKRVAAGPQADPVQLQSGSILDIGGTQMMFILPDRGPFVDQQALDHLIPKLNATYGATTTNPVLQDLLRGVSQPRNAVKAFRMYNSYENPYAAASAGGSYTSPQMGAGYGAVMDPGFSGTNDAASDLSREENKNVKPPFSYATMITQAILSNPEGVLSLADIYKYISSNFAYYRYAKTGWQNSIRHNLSLNKAFEKVPRKPNEPGKGMKWRISKDYQKDFMDKWQSGKISKVRRGSSVARQLQLHMTKFNTLPRQGAGAVDRESSGDQDEEESQTQKRRSLHSSEKAQFDHQHQQRSQETTVDNFKDVQAQHQHQHQHQNQRHSQVEPQRSTISGTYHVSQENGQNPSPSSANLYASLHPPTNLPPASSLSPIATGRPPSPQMHPPLNVPARQSSSSGYPTLPRPTTRPPTSHIQIGSSIPSTASRLSPAQDSLLRSPTRPFHITAMEAYTPERGSGQQIRSPDGTHAPQLNVDTRGSTRQTLPQTAQSSPGVWNLLQFSSVNNTPAGFRAMEEAAAQSHASNNEAPRILQQGPQMGRMAQDRNQVPTLHINGSSVEPDKHSNGDKDSEFVSSPIKNHGKDASKGVKDLMLDIEGAKISVVDDHR</sequence>
<evidence type="ECO:0000256" key="5">
    <source>
        <dbReference type="ARBA" id="ARBA00023242"/>
    </source>
</evidence>
<dbReference type="HOGENOM" id="CLU_007090_2_0_1"/>